<protein>
    <submittedName>
        <fullName evidence="2">Uncharacterized protein</fullName>
    </submittedName>
</protein>
<evidence type="ECO:0000313" key="2">
    <source>
        <dbReference type="EMBL" id="SHH34716.1"/>
    </source>
</evidence>
<accession>A0A1M5S890</accession>
<evidence type="ECO:0000256" key="1">
    <source>
        <dbReference type="SAM" id="Phobius"/>
    </source>
</evidence>
<name>A0A1M5S890_9BRAD</name>
<proteinExistence type="predicted"/>
<gene>
    <name evidence="2" type="ORF">SAMN05443248_4514</name>
</gene>
<dbReference type="RefSeq" id="WP_079603297.1">
    <property type="nucleotide sequence ID" value="NZ_LT670817.1"/>
</dbReference>
<sequence>MADKAKPKTLREVFAIYNSFPRGRRIVGYASTAGWLIFAIALGFAVYFGTGFITYLVLAFLSFLSTTHSNYAFTQNLTQRKVRRIDYWYLGTAAIGLLLFAAAYSNQREIVLTKIFVAAHQSGEEPIREQVVSSLKDLSTFLCGDVMVRASATPCEGLKRFSEEIKPHLSAEQIKGLREKFSNAVTMPYSRMFPIEKLKANPSLFSPLSVIQVRLDDWAAYMRSAPAQTAAPRDEEAEIVYGLGQLVIWPFLLAYALALRITKVTIDVFEWAK</sequence>
<evidence type="ECO:0000313" key="3">
    <source>
        <dbReference type="Proteomes" id="UP000189796"/>
    </source>
</evidence>
<feature type="transmembrane region" description="Helical" evidence="1">
    <location>
        <begin position="52"/>
        <end position="73"/>
    </location>
</feature>
<reference evidence="2 3" key="1">
    <citation type="submission" date="2016-11" db="EMBL/GenBank/DDBJ databases">
        <authorList>
            <person name="Jaros S."/>
            <person name="Januszkiewicz K."/>
            <person name="Wedrychowicz H."/>
        </authorList>
    </citation>
    <scope>NUCLEOTIDE SEQUENCE [LARGE SCALE GENOMIC DNA]</scope>
    <source>
        <strain evidence="2 3">GAS138</strain>
    </source>
</reference>
<dbReference type="Proteomes" id="UP000189796">
    <property type="component" value="Chromosome I"/>
</dbReference>
<feature type="transmembrane region" description="Helical" evidence="1">
    <location>
        <begin position="26"/>
        <end position="46"/>
    </location>
</feature>
<keyword evidence="1" id="KW-1133">Transmembrane helix</keyword>
<organism evidence="2 3">
    <name type="scientific">Bradyrhizobium erythrophlei</name>
    <dbReference type="NCBI Taxonomy" id="1437360"/>
    <lineage>
        <taxon>Bacteria</taxon>
        <taxon>Pseudomonadati</taxon>
        <taxon>Pseudomonadota</taxon>
        <taxon>Alphaproteobacteria</taxon>
        <taxon>Hyphomicrobiales</taxon>
        <taxon>Nitrobacteraceae</taxon>
        <taxon>Bradyrhizobium</taxon>
    </lineage>
</organism>
<dbReference type="AlphaFoldDB" id="A0A1M5S890"/>
<dbReference type="EMBL" id="LT670817">
    <property type="protein sequence ID" value="SHH34716.1"/>
    <property type="molecule type" value="Genomic_DNA"/>
</dbReference>
<feature type="transmembrane region" description="Helical" evidence="1">
    <location>
        <begin position="85"/>
        <end position="104"/>
    </location>
</feature>
<keyword evidence="1" id="KW-0472">Membrane</keyword>
<keyword evidence="1" id="KW-0812">Transmembrane</keyword>